<protein>
    <submittedName>
        <fullName evidence="14">Toxin RTX-I translocation ATP-binding protein</fullName>
    </submittedName>
</protein>
<keyword evidence="5" id="KW-0547">Nucleotide-binding</keyword>
<feature type="transmembrane region" description="Helical" evidence="11">
    <location>
        <begin position="108"/>
        <end position="125"/>
    </location>
</feature>
<keyword evidence="6 14" id="KW-0067">ATP-binding</keyword>
<feature type="region of interest" description="Disordered" evidence="10">
    <location>
        <begin position="267"/>
        <end position="289"/>
    </location>
</feature>
<dbReference type="GO" id="GO:0016887">
    <property type="term" value="F:ATP hydrolysis activity"/>
    <property type="evidence" value="ECO:0007669"/>
    <property type="project" value="InterPro"/>
</dbReference>
<dbReference type="PATRIC" id="fig|1300344.3.peg.2561"/>
<proteinExistence type="inferred from homology"/>
<keyword evidence="2" id="KW-0813">Transport</keyword>
<evidence type="ECO:0000256" key="1">
    <source>
        <dbReference type="ARBA" id="ARBA00004651"/>
    </source>
</evidence>
<keyword evidence="15" id="KW-1185">Reference proteome</keyword>
<dbReference type="SMART" id="SM00382">
    <property type="entry name" value="AAA"/>
    <property type="match status" value="1"/>
</dbReference>
<evidence type="ECO:0000259" key="12">
    <source>
        <dbReference type="PROSITE" id="PS50893"/>
    </source>
</evidence>
<dbReference type="InterPro" id="IPR003439">
    <property type="entry name" value="ABC_transporter-like_ATP-bd"/>
</dbReference>
<dbReference type="InterPro" id="IPR027417">
    <property type="entry name" value="P-loop_NTPase"/>
</dbReference>
<feature type="domain" description="ABC transporter" evidence="12">
    <location>
        <begin position="334"/>
        <end position="568"/>
    </location>
</feature>
<dbReference type="SUPFAM" id="SSF90123">
    <property type="entry name" value="ABC transporter transmembrane region"/>
    <property type="match status" value="1"/>
</dbReference>
<dbReference type="STRING" id="1300344.I598_2550"/>
<accession>A0A161IJA5</accession>
<evidence type="ECO:0000256" key="7">
    <source>
        <dbReference type="ARBA" id="ARBA00022989"/>
    </source>
</evidence>
<evidence type="ECO:0000259" key="13">
    <source>
        <dbReference type="PROSITE" id="PS50929"/>
    </source>
</evidence>
<dbReference type="InterPro" id="IPR017871">
    <property type="entry name" value="ABC_transporter-like_CS"/>
</dbReference>
<evidence type="ECO:0000256" key="4">
    <source>
        <dbReference type="ARBA" id="ARBA00022692"/>
    </source>
</evidence>
<comment type="subcellular location">
    <subcellularLocation>
        <location evidence="1">Cell membrane</location>
        <topology evidence="1">Multi-pass membrane protein</topology>
    </subcellularLocation>
</comment>
<dbReference type="GO" id="GO:0005524">
    <property type="term" value="F:ATP binding"/>
    <property type="evidence" value="ECO:0007669"/>
    <property type="project" value="UniProtKB-KW"/>
</dbReference>
<dbReference type="GO" id="GO:0005886">
    <property type="term" value="C:plasma membrane"/>
    <property type="evidence" value="ECO:0007669"/>
    <property type="project" value="UniProtKB-SubCell"/>
</dbReference>
<evidence type="ECO:0000256" key="5">
    <source>
        <dbReference type="ARBA" id="ARBA00022741"/>
    </source>
</evidence>
<dbReference type="KEGG" id="ido:I598_2550"/>
<evidence type="ECO:0000256" key="9">
    <source>
        <dbReference type="ARBA" id="ARBA00061644"/>
    </source>
</evidence>
<dbReference type="InterPro" id="IPR003593">
    <property type="entry name" value="AAA+_ATPase"/>
</dbReference>
<keyword evidence="3" id="KW-1003">Cell membrane</keyword>
<organism evidence="14 15">
    <name type="scientific">Isoptericola dokdonensis DS-3</name>
    <dbReference type="NCBI Taxonomy" id="1300344"/>
    <lineage>
        <taxon>Bacteria</taxon>
        <taxon>Bacillati</taxon>
        <taxon>Actinomycetota</taxon>
        <taxon>Actinomycetes</taxon>
        <taxon>Micrococcales</taxon>
        <taxon>Promicromonosporaceae</taxon>
        <taxon>Isoptericola</taxon>
    </lineage>
</organism>
<dbReference type="InterPro" id="IPR011527">
    <property type="entry name" value="ABC1_TM_dom"/>
</dbReference>
<dbReference type="PANTHER" id="PTHR24221:SF654">
    <property type="entry name" value="ATP-BINDING CASSETTE SUB-FAMILY B MEMBER 6"/>
    <property type="match status" value="1"/>
</dbReference>
<dbReference type="InterPro" id="IPR039421">
    <property type="entry name" value="Type_1_exporter"/>
</dbReference>
<reference evidence="14 15" key="1">
    <citation type="submission" date="2016-01" db="EMBL/GenBank/DDBJ databases">
        <title>Complete genome sequence of a soil Actinobacterium, Isoptericola dokdonensis DS-3.</title>
        <authorList>
            <person name="Kwon S.-K."/>
            <person name="Kim J.F."/>
        </authorList>
    </citation>
    <scope>NUCLEOTIDE SEQUENCE [LARGE SCALE GENOMIC DNA]</scope>
    <source>
        <strain evidence="14 15">DS-3</strain>
    </source>
</reference>
<feature type="transmembrane region" description="Helical" evidence="11">
    <location>
        <begin position="12"/>
        <end position="39"/>
    </location>
</feature>
<evidence type="ECO:0000256" key="10">
    <source>
        <dbReference type="SAM" id="MobiDB-lite"/>
    </source>
</evidence>
<dbReference type="GO" id="GO:0034040">
    <property type="term" value="F:ATPase-coupled lipid transmembrane transporter activity"/>
    <property type="evidence" value="ECO:0007669"/>
    <property type="project" value="TreeGrafter"/>
</dbReference>
<evidence type="ECO:0000256" key="11">
    <source>
        <dbReference type="SAM" id="Phobius"/>
    </source>
</evidence>
<dbReference type="Proteomes" id="UP000076794">
    <property type="component" value="Chromosome"/>
</dbReference>
<dbReference type="Gene3D" id="1.20.1560.10">
    <property type="entry name" value="ABC transporter type 1, transmembrane domain"/>
    <property type="match status" value="1"/>
</dbReference>
<dbReference type="SUPFAM" id="SSF52540">
    <property type="entry name" value="P-loop containing nucleoside triphosphate hydrolases"/>
    <property type="match status" value="1"/>
</dbReference>
<dbReference type="FunFam" id="3.40.50.300:FF:000299">
    <property type="entry name" value="ABC transporter ATP-binding protein/permease"/>
    <property type="match status" value="1"/>
</dbReference>
<evidence type="ECO:0000256" key="3">
    <source>
        <dbReference type="ARBA" id="ARBA00022475"/>
    </source>
</evidence>
<gene>
    <name evidence="14" type="primary">apxIB</name>
    <name evidence="14" type="ORF">I598_2550</name>
</gene>
<dbReference type="AlphaFoldDB" id="A0A161IJA5"/>
<dbReference type="Pfam" id="PF00664">
    <property type="entry name" value="ABC_membrane"/>
    <property type="match status" value="1"/>
</dbReference>
<feature type="domain" description="ABC transmembrane type-1" evidence="13">
    <location>
        <begin position="1"/>
        <end position="243"/>
    </location>
</feature>
<name>A0A161IJA5_9MICO</name>
<dbReference type="GO" id="GO:0140359">
    <property type="term" value="F:ABC-type transporter activity"/>
    <property type="evidence" value="ECO:0007669"/>
    <property type="project" value="InterPro"/>
</dbReference>
<dbReference type="PROSITE" id="PS50929">
    <property type="entry name" value="ABC_TM1F"/>
    <property type="match status" value="1"/>
</dbReference>
<sequence length="575" mass="59990">MGSEVTWQIAGMLALGLVAVWSTFAASVMSARAAGVAIAGMQSAMFRRLTTMPIHFYTTVRPGAIVSRLTSDAIGAEAMYTSVIPVVVSSVTTIVTSVAIVAFVDPRLVLLLIAVPAAIFYVRKAESRINEIITRSFDVTKELASSAETFVSRDGAILARQNGRTAREQAQFEEKASELASLSAATRRAAATAGASYGTAFVVITAGALAMGVGLATTQSVTVGSVILVVLYLQQLQAPVQALLGTRYPKMRASIALDRVEAVLAASPGNPASSDGAPAEGPNSAEPSTTALRIDGVRYRYPAVSSYSIEGLSHAGDALSIPWLPISGMSGDDGVTDDPGRRGPASGNALDGLCLSVGRGEVVAVVGPSGAGKSTLAGIASGLVRPDEGIVEIGGVTIAELDEHRRASLVAYIPQEPYVLHASVRDNLRYAKPGASDAELMEVCNKVALDGLVRQLEDGLDTVIGEKGHRLSGGERQRLAIARAALKQPALVVLDEPTAHLDTATESRVRASMGELFGQAGVLMIAHRLSTVRDADRIVVVDGGRIVQSGRHEELVEDPRGSYRMLLDAGADLAS</sequence>
<keyword evidence="7 11" id="KW-1133">Transmembrane helix</keyword>
<dbReference type="InterPro" id="IPR036640">
    <property type="entry name" value="ABC1_TM_sf"/>
</dbReference>
<evidence type="ECO:0000313" key="14">
    <source>
        <dbReference type="EMBL" id="ANC32084.1"/>
    </source>
</evidence>
<evidence type="ECO:0000256" key="2">
    <source>
        <dbReference type="ARBA" id="ARBA00022448"/>
    </source>
</evidence>
<evidence type="ECO:0000313" key="15">
    <source>
        <dbReference type="Proteomes" id="UP000076794"/>
    </source>
</evidence>
<feature type="transmembrane region" description="Helical" evidence="11">
    <location>
        <begin position="78"/>
        <end position="102"/>
    </location>
</feature>
<evidence type="ECO:0000256" key="8">
    <source>
        <dbReference type="ARBA" id="ARBA00023136"/>
    </source>
</evidence>
<feature type="transmembrane region" description="Helical" evidence="11">
    <location>
        <begin position="197"/>
        <end position="217"/>
    </location>
</feature>
<dbReference type="PANTHER" id="PTHR24221">
    <property type="entry name" value="ATP-BINDING CASSETTE SUB-FAMILY B"/>
    <property type="match status" value="1"/>
</dbReference>
<dbReference type="PROSITE" id="PS50893">
    <property type="entry name" value="ABC_TRANSPORTER_2"/>
    <property type="match status" value="1"/>
</dbReference>
<dbReference type="Pfam" id="PF00005">
    <property type="entry name" value="ABC_tran"/>
    <property type="match status" value="1"/>
</dbReference>
<dbReference type="EMBL" id="CP014209">
    <property type="protein sequence ID" value="ANC32084.1"/>
    <property type="molecule type" value="Genomic_DNA"/>
</dbReference>
<dbReference type="Gene3D" id="3.40.50.300">
    <property type="entry name" value="P-loop containing nucleotide triphosphate hydrolases"/>
    <property type="match status" value="1"/>
</dbReference>
<dbReference type="PROSITE" id="PS00211">
    <property type="entry name" value="ABC_TRANSPORTER_1"/>
    <property type="match status" value="1"/>
</dbReference>
<comment type="similarity">
    <text evidence="9">Belongs to the ABC transporter superfamily. Lipid exporter (TC 3.A.1.106) family.</text>
</comment>
<evidence type="ECO:0000256" key="6">
    <source>
        <dbReference type="ARBA" id="ARBA00022840"/>
    </source>
</evidence>
<keyword evidence="4 11" id="KW-0812">Transmembrane</keyword>
<keyword evidence="8 11" id="KW-0472">Membrane</keyword>